<sequence length="376" mass="39268">MLDHQPPHTGASPSGAGRARRRRRGLRIAAWSAAGVVLLGAAGAGYVYHRLDANIHSVDIDGALHGHRPAPLGNGSSDILVLGSDSRSGANREYGHDSGTARSDTAMIVHLAKGHRKATVVSIPRDTLVARPACTGPKGAAVPAASQAMFNSAYEVGGPVCAVKTVEQLTGLRMDHYVEVDFTGFKDLVNTLGGVPLTTTAAIHDPKSHLDLAAGTHKLDGEQALGLVRTRHGVGDGSDLGRIQLQQAFLKALMDRIGGLGLTTNPAKLFSVADTATRSVTTDTGLGSINKLMGLAQSLQHLHSGNVQMVTLPVRYDPADPNRVEPMPRQAAMVWAAMRADRPVPAAATKDSAASRTDTGRVVESGPAPTPAPKRP</sequence>
<protein>
    <submittedName>
        <fullName evidence="5">Transcriptional attenuator, LytR family</fullName>
    </submittedName>
</protein>
<evidence type="ECO:0000256" key="2">
    <source>
        <dbReference type="SAM" id="MobiDB-lite"/>
    </source>
</evidence>
<dbReference type="EMBL" id="FNIE01000003">
    <property type="protein sequence ID" value="SDN20176.1"/>
    <property type="molecule type" value="Genomic_DNA"/>
</dbReference>
<evidence type="ECO:0000256" key="1">
    <source>
        <dbReference type="ARBA" id="ARBA00006068"/>
    </source>
</evidence>
<dbReference type="RefSeq" id="WP_093783419.1">
    <property type="nucleotide sequence ID" value="NZ_FNIE01000003.1"/>
</dbReference>
<feature type="region of interest" description="Disordered" evidence="2">
    <location>
        <begin position="1"/>
        <end position="21"/>
    </location>
</feature>
<organism evidence="5 6">
    <name type="scientific">Actinacidiphila guanduensis</name>
    <dbReference type="NCBI Taxonomy" id="310781"/>
    <lineage>
        <taxon>Bacteria</taxon>
        <taxon>Bacillati</taxon>
        <taxon>Actinomycetota</taxon>
        <taxon>Actinomycetes</taxon>
        <taxon>Kitasatosporales</taxon>
        <taxon>Streptomycetaceae</taxon>
        <taxon>Actinacidiphila</taxon>
    </lineage>
</organism>
<gene>
    <name evidence="5" type="ORF">SAMN05216259_103144</name>
</gene>
<dbReference type="PANTHER" id="PTHR33392">
    <property type="entry name" value="POLYISOPRENYL-TEICHOIC ACID--PEPTIDOGLYCAN TEICHOIC ACID TRANSFERASE TAGU"/>
    <property type="match status" value="1"/>
</dbReference>
<accession>A0A1G9ZI22</accession>
<dbReference type="PANTHER" id="PTHR33392:SF6">
    <property type="entry name" value="POLYISOPRENYL-TEICHOIC ACID--PEPTIDOGLYCAN TEICHOIC ACID TRANSFERASE TAGU"/>
    <property type="match status" value="1"/>
</dbReference>
<dbReference type="NCBIfam" id="TIGR00350">
    <property type="entry name" value="lytR_cpsA_psr"/>
    <property type="match status" value="1"/>
</dbReference>
<dbReference type="Proteomes" id="UP000199341">
    <property type="component" value="Unassembled WGS sequence"/>
</dbReference>
<comment type="similarity">
    <text evidence="1">Belongs to the LytR/CpsA/Psr (LCP) family.</text>
</comment>
<feature type="domain" description="Cell envelope-related transcriptional attenuator" evidence="4">
    <location>
        <begin position="102"/>
        <end position="257"/>
    </location>
</feature>
<name>A0A1G9ZI22_9ACTN</name>
<evidence type="ECO:0000313" key="6">
    <source>
        <dbReference type="Proteomes" id="UP000199341"/>
    </source>
</evidence>
<dbReference type="STRING" id="310781.SAMN05216259_103144"/>
<reference evidence="5 6" key="1">
    <citation type="submission" date="2016-10" db="EMBL/GenBank/DDBJ databases">
        <authorList>
            <person name="de Groot N.N."/>
        </authorList>
    </citation>
    <scope>NUCLEOTIDE SEQUENCE [LARGE SCALE GENOMIC DNA]</scope>
    <source>
        <strain evidence="5 6">CGMCC 4.2022</strain>
    </source>
</reference>
<dbReference type="Gene3D" id="3.40.630.190">
    <property type="entry name" value="LCP protein"/>
    <property type="match status" value="1"/>
</dbReference>
<feature type="transmembrane region" description="Helical" evidence="3">
    <location>
        <begin position="28"/>
        <end position="48"/>
    </location>
</feature>
<keyword evidence="3" id="KW-0812">Transmembrane</keyword>
<dbReference type="InterPro" id="IPR004474">
    <property type="entry name" value="LytR_CpsA_psr"/>
</dbReference>
<dbReference type="OrthoDB" id="9782542at2"/>
<dbReference type="Pfam" id="PF03816">
    <property type="entry name" value="LytR_cpsA_psr"/>
    <property type="match status" value="1"/>
</dbReference>
<keyword evidence="6" id="KW-1185">Reference proteome</keyword>
<dbReference type="AlphaFoldDB" id="A0A1G9ZI22"/>
<dbReference type="InterPro" id="IPR050922">
    <property type="entry name" value="LytR/CpsA/Psr_CW_biosynth"/>
</dbReference>
<feature type="region of interest" description="Disordered" evidence="2">
    <location>
        <begin position="343"/>
        <end position="376"/>
    </location>
</feature>
<keyword evidence="3" id="KW-0472">Membrane</keyword>
<evidence type="ECO:0000259" key="4">
    <source>
        <dbReference type="Pfam" id="PF03816"/>
    </source>
</evidence>
<proteinExistence type="inferred from homology"/>
<evidence type="ECO:0000313" key="5">
    <source>
        <dbReference type="EMBL" id="SDN20176.1"/>
    </source>
</evidence>
<keyword evidence="3" id="KW-1133">Transmembrane helix</keyword>
<evidence type="ECO:0000256" key="3">
    <source>
        <dbReference type="SAM" id="Phobius"/>
    </source>
</evidence>